<accession>A0A9Q8WDD0</accession>
<dbReference type="AlphaFoldDB" id="A0A9Q8WDD0"/>
<evidence type="ECO:0000313" key="6">
    <source>
        <dbReference type="EMBL" id="UQC79224.1"/>
    </source>
</evidence>
<reference evidence="6" key="1">
    <citation type="journal article" date="2021" name="Mol. Plant Microbe Interact.">
        <title>Complete Genome Sequence of the Plant-Pathogenic Fungus Colletotrichum lupini.</title>
        <authorList>
            <person name="Baroncelli R."/>
            <person name="Pensec F."/>
            <person name="Da Lio D."/>
            <person name="Boufleur T."/>
            <person name="Vicente I."/>
            <person name="Sarrocco S."/>
            <person name="Picot A."/>
            <person name="Baraldi E."/>
            <person name="Sukno S."/>
            <person name="Thon M."/>
            <person name="Le Floch G."/>
        </authorList>
    </citation>
    <scope>NUCLEOTIDE SEQUENCE</scope>
    <source>
        <strain evidence="6">IMI 504893</strain>
    </source>
</reference>
<dbReference type="InterPro" id="IPR036291">
    <property type="entry name" value="NAD(P)-bd_dom_sf"/>
</dbReference>
<feature type="region of interest" description="Disordered" evidence="4">
    <location>
        <begin position="663"/>
        <end position="694"/>
    </location>
</feature>
<evidence type="ECO:0000256" key="2">
    <source>
        <dbReference type="ARBA" id="ARBA00022857"/>
    </source>
</evidence>
<name>A0A9Q8WDD0_9PEZI</name>
<feature type="domain" description="NmrA-like" evidence="5">
    <location>
        <begin position="3"/>
        <end position="197"/>
    </location>
</feature>
<dbReference type="GO" id="GO:0016491">
    <property type="term" value="F:oxidoreductase activity"/>
    <property type="evidence" value="ECO:0007669"/>
    <property type="project" value="UniProtKB-KW"/>
</dbReference>
<keyword evidence="2" id="KW-0521">NADP</keyword>
<organism evidence="6 7">
    <name type="scientific">Colletotrichum lupini</name>
    <dbReference type="NCBI Taxonomy" id="145971"/>
    <lineage>
        <taxon>Eukaryota</taxon>
        <taxon>Fungi</taxon>
        <taxon>Dikarya</taxon>
        <taxon>Ascomycota</taxon>
        <taxon>Pezizomycotina</taxon>
        <taxon>Sordariomycetes</taxon>
        <taxon>Hypocreomycetidae</taxon>
        <taxon>Glomerellales</taxon>
        <taxon>Glomerellaceae</taxon>
        <taxon>Colletotrichum</taxon>
        <taxon>Colletotrichum acutatum species complex</taxon>
    </lineage>
</organism>
<dbReference type="Proteomes" id="UP000830671">
    <property type="component" value="Chromosome 2"/>
</dbReference>
<evidence type="ECO:0000256" key="4">
    <source>
        <dbReference type="SAM" id="MobiDB-lite"/>
    </source>
</evidence>
<feature type="compositionally biased region" description="Acidic residues" evidence="4">
    <location>
        <begin position="663"/>
        <end position="677"/>
    </location>
</feature>
<comment type="similarity">
    <text evidence="1">Belongs to the NmrA-type oxidoreductase family. Isoflavone reductase subfamily.</text>
</comment>
<dbReference type="GeneID" id="73338724"/>
<dbReference type="RefSeq" id="XP_049140857.1">
    <property type="nucleotide sequence ID" value="XM_049283714.1"/>
</dbReference>
<dbReference type="InterPro" id="IPR008030">
    <property type="entry name" value="NmrA-like"/>
</dbReference>
<dbReference type="PANTHER" id="PTHR47706">
    <property type="entry name" value="NMRA-LIKE FAMILY PROTEIN"/>
    <property type="match status" value="1"/>
</dbReference>
<dbReference type="Gene3D" id="3.40.50.720">
    <property type="entry name" value="NAD(P)-binding Rossmann-like Domain"/>
    <property type="match status" value="1"/>
</dbReference>
<dbReference type="Pfam" id="PF05368">
    <property type="entry name" value="NmrA"/>
    <property type="match status" value="1"/>
</dbReference>
<evidence type="ECO:0000259" key="5">
    <source>
        <dbReference type="Pfam" id="PF05368"/>
    </source>
</evidence>
<keyword evidence="3" id="KW-0560">Oxidoreductase</keyword>
<evidence type="ECO:0000256" key="3">
    <source>
        <dbReference type="ARBA" id="ARBA00023002"/>
    </source>
</evidence>
<sequence>MGRVAIVGGTGNLAREVIDTVIAKGNHSLVICSRKALDTDAQHNVQYAQVDYDDPSSIRNAFRGVDTVLSFIATADSDEGFEVQKKLIDAAIEMGVRRFAPSEWAAANQSQIAHYQFKDRTQKYLEEVIEYCLFQPGIFTNYFAHPYATTQLFAMFGMFVDFEQRRAIIVDNSVAKFTLTTVEDLCATVADALDYGGKWPTIGGMSGSTIDVAGLIALGESIRGGPFQVDRVSLKDVQDNTFSTTWVPMIEHPGVPVAMREAVSRNVLREYLLGIERGAWSVTDEWNRCLNLSYTAAEQYLRKVLKKEDCLPVVDKMEILGKQGVFLTYKRFVANARKRHSLREYQASAVQMAEPTPSEDGTFKNVSVTSSQESLQQFQDDFSGSRTSRREIVKRLHYTINLPPVSEKRMKKLQSTREAAANDAAFTQAIMDLFQLLSDWKTSDITLVVRVASPSDTDEDLFDSLDSSHSGSPIWDVRNDFQYISFDQTLNITSGLAQVRAISSVDLREDFSNVKRRLHPACITTISQALPDVKALTWACIMPSRRLKSSRREIRLALAETLKQSAFTNLKSLDIYLEDPDPLNESSDPGAFCQSPEEDVLSLAISRILQLPAIVKVQLTGLWTIAPAAFEAATEFGSLLEWVNIEASGTTPDGKWLSIGEEEDDVDQNEPDSDSDASEAVFDSSDSDTSDFVPEHEWEREAGNFPANSWRTSIDTEVFLPYILPLVKITLKMSPLRTLKYEIQMQPSPLFVEYYAPGVENVSAKRESNRRGHFERENASRSRWYFTVVQGFDASWTVPPDLISAIEETGGCYFWDGPSFPN</sequence>
<evidence type="ECO:0000256" key="1">
    <source>
        <dbReference type="ARBA" id="ARBA00005725"/>
    </source>
</evidence>
<protein>
    <recommendedName>
        <fullName evidence="5">NmrA-like domain-containing protein</fullName>
    </recommendedName>
</protein>
<dbReference type="InterPro" id="IPR051609">
    <property type="entry name" value="NmrA/Isoflavone_reductase-like"/>
</dbReference>
<dbReference type="SUPFAM" id="SSF51735">
    <property type="entry name" value="NAD(P)-binding Rossmann-fold domains"/>
    <property type="match status" value="1"/>
</dbReference>
<dbReference type="PANTHER" id="PTHR47706:SF4">
    <property type="entry name" value="NMRA-LIKE DOMAIN-CONTAINING PROTEIN"/>
    <property type="match status" value="1"/>
</dbReference>
<dbReference type="KEGG" id="clup:CLUP02_04703"/>
<dbReference type="EMBL" id="CP019474">
    <property type="protein sequence ID" value="UQC79224.1"/>
    <property type="molecule type" value="Genomic_DNA"/>
</dbReference>
<gene>
    <name evidence="6" type="ORF">CLUP02_04703</name>
</gene>
<keyword evidence="7" id="KW-1185">Reference proteome</keyword>
<proteinExistence type="inferred from homology"/>
<evidence type="ECO:0000313" key="7">
    <source>
        <dbReference type="Proteomes" id="UP000830671"/>
    </source>
</evidence>